<sequence length="136" mass="15331">MASISLDGVDIGPDCVSVFQQLKLKKSYEYIIYNISGDKKHIVVEKTSTSEKHDAFIADLPETECRFAVKDFRFEIDPTEGERNKILLIVWSPDNAPIRNKMVFAASKGNLKRRLNGIAAEIQGTDYSEIAYETIT</sequence>
<proteinExistence type="inferred from homology"/>
<dbReference type="GO" id="GO:0030042">
    <property type="term" value="P:actin filament depolymerization"/>
    <property type="evidence" value="ECO:0007669"/>
    <property type="project" value="InterPro"/>
</dbReference>
<name>A0A1F5L1X8_PENAI</name>
<dbReference type="GO" id="GO:0015629">
    <property type="term" value="C:actin cytoskeleton"/>
    <property type="evidence" value="ECO:0007669"/>
    <property type="project" value="InterPro"/>
</dbReference>
<dbReference type="AlphaFoldDB" id="A0A1F5L1X8"/>
<dbReference type="RefSeq" id="XP_022482514.1">
    <property type="nucleotide sequence ID" value="XM_022637632.1"/>
</dbReference>
<dbReference type="SMART" id="SM00102">
    <property type="entry name" value="ADF"/>
    <property type="match status" value="1"/>
</dbReference>
<dbReference type="STRING" id="1835702.A0A1F5L1X8"/>
<feature type="domain" description="ADF-H" evidence="6">
    <location>
        <begin position="3"/>
        <end position="136"/>
    </location>
</feature>
<dbReference type="InterPro" id="IPR017904">
    <property type="entry name" value="ADF/Cofilin"/>
</dbReference>
<dbReference type="OrthoDB" id="10249245at2759"/>
<dbReference type="Pfam" id="PF00241">
    <property type="entry name" value="Cofilin_ADF"/>
    <property type="match status" value="1"/>
</dbReference>
<dbReference type="PANTHER" id="PTHR11913">
    <property type="entry name" value="COFILIN-RELATED"/>
    <property type="match status" value="1"/>
</dbReference>
<dbReference type="SUPFAM" id="SSF55753">
    <property type="entry name" value="Actin depolymerizing proteins"/>
    <property type="match status" value="1"/>
</dbReference>
<comment type="subcellular location">
    <subcellularLocation>
        <location evidence="1">Nucleus matrix</location>
    </subcellularLocation>
</comment>
<keyword evidence="4" id="KW-0009">Actin-binding</keyword>
<evidence type="ECO:0000256" key="1">
    <source>
        <dbReference type="ARBA" id="ARBA00004109"/>
    </source>
</evidence>
<evidence type="ECO:0000313" key="7">
    <source>
        <dbReference type="EMBL" id="OGE47047.1"/>
    </source>
</evidence>
<organism evidence="7 8">
    <name type="scientific">Penicillium arizonense</name>
    <dbReference type="NCBI Taxonomy" id="1835702"/>
    <lineage>
        <taxon>Eukaryota</taxon>
        <taxon>Fungi</taxon>
        <taxon>Dikarya</taxon>
        <taxon>Ascomycota</taxon>
        <taxon>Pezizomycotina</taxon>
        <taxon>Eurotiomycetes</taxon>
        <taxon>Eurotiomycetidae</taxon>
        <taxon>Eurotiales</taxon>
        <taxon>Aspergillaceae</taxon>
        <taxon>Penicillium</taxon>
    </lineage>
</organism>
<dbReference type="GO" id="GO:0003779">
    <property type="term" value="F:actin binding"/>
    <property type="evidence" value="ECO:0007669"/>
    <property type="project" value="UniProtKB-KW"/>
</dbReference>
<evidence type="ECO:0000256" key="2">
    <source>
        <dbReference type="ARBA" id="ARBA00006844"/>
    </source>
</evidence>
<comment type="caution">
    <text evidence="7">The sequence shown here is derived from an EMBL/GenBank/DDBJ whole genome shotgun (WGS) entry which is preliminary data.</text>
</comment>
<dbReference type="Proteomes" id="UP000177622">
    <property type="component" value="Unassembled WGS sequence"/>
</dbReference>
<evidence type="ECO:0000259" key="6">
    <source>
        <dbReference type="PROSITE" id="PS51263"/>
    </source>
</evidence>
<dbReference type="PROSITE" id="PS51263">
    <property type="entry name" value="ADF_H"/>
    <property type="match status" value="1"/>
</dbReference>
<dbReference type="Gene3D" id="3.40.20.10">
    <property type="entry name" value="Severin"/>
    <property type="match status" value="1"/>
</dbReference>
<reference evidence="7 8" key="1">
    <citation type="journal article" date="2016" name="Sci. Rep.">
        <title>Penicillium arizonense, a new, genome sequenced fungal species, reveals a high chemical diversity in secreted metabolites.</title>
        <authorList>
            <person name="Grijseels S."/>
            <person name="Nielsen J.C."/>
            <person name="Randelovic M."/>
            <person name="Nielsen J."/>
            <person name="Nielsen K.F."/>
            <person name="Workman M."/>
            <person name="Frisvad J.C."/>
        </authorList>
    </citation>
    <scope>NUCLEOTIDE SEQUENCE [LARGE SCALE GENOMIC DNA]</scope>
    <source>
        <strain evidence="7 8">CBS 141311</strain>
    </source>
</reference>
<dbReference type="InterPro" id="IPR029006">
    <property type="entry name" value="ADF-H/Gelsolin-like_dom_sf"/>
</dbReference>
<keyword evidence="8" id="KW-1185">Reference proteome</keyword>
<dbReference type="InterPro" id="IPR002108">
    <property type="entry name" value="ADF-H"/>
</dbReference>
<gene>
    <name evidence="7" type="ORF">PENARI_c072G05606</name>
</gene>
<dbReference type="EMBL" id="LXJU01000072">
    <property type="protein sequence ID" value="OGE47047.1"/>
    <property type="molecule type" value="Genomic_DNA"/>
</dbReference>
<evidence type="ECO:0000256" key="3">
    <source>
        <dbReference type="ARBA" id="ARBA00015630"/>
    </source>
</evidence>
<protein>
    <recommendedName>
        <fullName evidence="3">Cofilin</fullName>
    </recommendedName>
    <alternativeName>
        <fullName evidence="5">Actin-depolymerizing factor 1</fullName>
    </alternativeName>
</protein>
<dbReference type="GO" id="GO:0016363">
    <property type="term" value="C:nuclear matrix"/>
    <property type="evidence" value="ECO:0007669"/>
    <property type="project" value="UniProtKB-SubCell"/>
</dbReference>
<evidence type="ECO:0000313" key="8">
    <source>
        <dbReference type="Proteomes" id="UP000177622"/>
    </source>
</evidence>
<dbReference type="GeneID" id="34582366"/>
<comment type="similarity">
    <text evidence="2">Belongs to the actin-binding proteins ADF family.</text>
</comment>
<evidence type="ECO:0000256" key="5">
    <source>
        <dbReference type="ARBA" id="ARBA00032427"/>
    </source>
</evidence>
<evidence type="ECO:0000256" key="4">
    <source>
        <dbReference type="ARBA" id="ARBA00023203"/>
    </source>
</evidence>
<accession>A0A1F5L1X8</accession>
<dbReference type="CDD" id="cd11286">
    <property type="entry name" value="ADF_cofilin_like"/>
    <property type="match status" value="1"/>
</dbReference>